<sequence length="142" mass="14035">MRSRALPLACGVVAAALVTAGCSITIDENGASVSGDEGGVSLSEEGVSISDGNTMRIADSGDVNRDCEGLDVQMLTAGATVVLNGSCGAVEVAADSAELHVGTADSITVTGNGNTIYYATGSPEITLQGLNNTTQEGGQATP</sequence>
<dbReference type="EMBL" id="BAABDD010000009">
    <property type="protein sequence ID" value="GAA3743822.1"/>
    <property type="molecule type" value="Genomic_DNA"/>
</dbReference>
<protein>
    <recommendedName>
        <fullName evidence="4">DUF3060 domain-containing protein</fullName>
    </recommendedName>
</protein>
<reference evidence="3" key="1">
    <citation type="journal article" date="2019" name="Int. J. Syst. Evol. Microbiol.">
        <title>The Global Catalogue of Microorganisms (GCM) 10K type strain sequencing project: providing services to taxonomists for standard genome sequencing and annotation.</title>
        <authorList>
            <consortium name="The Broad Institute Genomics Platform"/>
            <consortium name="The Broad Institute Genome Sequencing Center for Infectious Disease"/>
            <person name="Wu L."/>
            <person name="Ma J."/>
        </authorList>
    </citation>
    <scope>NUCLEOTIDE SEQUENCE [LARGE SCALE GENOMIC DNA]</scope>
    <source>
        <strain evidence="3">JCM 17137</strain>
    </source>
</reference>
<accession>A0ABP7FMU0</accession>
<proteinExistence type="predicted"/>
<dbReference type="InterPro" id="IPR021417">
    <property type="entry name" value="DUF3060"/>
</dbReference>
<name>A0ABP7FMU0_9ACTN</name>
<keyword evidence="3" id="KW-1185">Reference proteome</keyword>
<comment type="caution">
    <text evidence="2">The sequence shown here is derived from an EMBL/GenBank/DDBJ whole genome shotgun (WGS) entry which is preliminary data.</text>
</comment>
<keyword evidence="1" id="KW-0732">Signal</keyword>
<evidence type="ECO:0000256" key="1">
    <source>
        <dbReference type="SAM" id="SignalP"/>
    </source>
</evidence>
<feature type="signal peptide" evidence="1">
    <location>
        <begin position="1"/>
        <end position="20"/>
    </location>
</feature>
<gene>
    <name evidence="2" type="ORF">GCM10022402_24400</name>
</gene>
<dbReference type="Pfam" id="PF11259">
    <property type="entry name" value="DUF3060"/>
    <property type="match status" value="1"/>
</dbReference>
<dbReference type="Proteomes" id="UP001500908">
    <property type="component" value="Unassembled WGS sequence"/>
</dbReference>
<evidence type="ECO:0008006" key="4">
    <source>
        <dbReference type="Google" id="ProtNLM"/>
    </source>
</evidence>
<dbReference type="RefSeq" id="WP_344971023.1">
    <property type="nucleotide sequence ID" value="NZ_BAABDD010000009.1"/>
</dbReference>
<evidence type="ECO:0000313" key="2">
    <source>
        <dbReference type="EMBL" id="GAA3743822.1"/>
    </source>
</evidence>
<evidence type="ECO:0000313" key="3">
    <source>
        <dbReference type="Proteomes" id="UP001500908"/>
    </source>
</evidence>
<dbReference type="PROSITE" id="PS51257">
    <property type="entry name" value="PROKAR_LIPOPROTEIN"/>
    <property type="match status" value="1"/>
</dbReference>
<organism evidence="2 3">
    <name type="scientific">Salinactinospora qingdaonensis</name>
    <dbReference type="NCBI Taxonomy" id="702744"/>
    <lineage>
        <taxon>Bacteria</taxon>
        <taxon>Bacillati</taxon>
        <taxon>Actinomycetota</taxon>
        <taxon>Actinomycetes</taxon>
        <taxon>Streptosporangiales</taxon>
        <taxon>Nocardiopsidaceae</taxon>
        <taxon>Salinactinospora</taxon>
    </lineage>
</organism>
<feature type="chain" id="PRO_5046101878" description="DUF3060 domain-containing protein" evidence="1">
    <location>
        <begin position="21"/>
        <end position="142"/>
    </location>
</feature>